<evidence type="ECO:0000313" key="2">
    <source>
        <dbReference type="EMBL" id="MBC5727130.1"/>
    </source>
</evidence>
<reference evidence="2 3" key="1">
    <citation type="submission" date="2020-08" db="EMBL/GenBank/DDBJ databases">
        <title>Genome public.</title>
        <authorList>
            <person name="Liu C."/>
            <person name="Sun Q."/>
        </authorList>
    </citation>
    <scope>NUCLEOTIDE SEQUENCE [LARGE SCALE GENOMIC DNA]</scope>
    <source>
        <strain evidence="2 3">NSJ-71</strain>
    </source>
</reference>
<feature type="binding site" evidence="1">
    <location>
        <position position="206"/>
    </location>
    <ligand>
        <name>dUMP</name>
        <dbReference type="ChEBI" id="CHEBI:246422"/>
        <note>ligand shared between dimeric partners</note>
    </ligand>
</feature>
<feature type="binding site" evidence="1">
    <location>
        <position position="89"/>
    </location>
    <ligand>
        <name>FAD</name>
        <dbReference type="ChEBI" id="CHEBI:57692"/>
        <note>ligand shared between neighboring subunits</note>
    </ligand>
</feature>
<dbReference type="Pfam" id="PF02511">
    <property type="entry name" value="Thy1"/>
    <property type="match status" value="1"/>
</dbReference>
<feature type="binding site" description="in other chain" evidence="1">
    <location>
        <position position="179"/>
    </location>
    <ligand>
        <name>dUMP</name>
        <dbReference type="ChEBI" id="CHEBI:246422"/>
        <note>ligand shared between dimeric partners</note>
    </ligand>
</feature>
<dbReference type="InterPro" id="IPR036098">
    <property type="entry name" value="Thymidylate_synthase_ThyX_sf"/>
</dbReference>
<keyword evidence="1" id="KW-0274">FAD</keyword>
<dbReference type="PANTHER" id="PTHR34934:SF1">
    <property type="entry name" value="FLAVIN-DEPENDENT THYMIDYLATE SYNTHASE"/>
    <property type="match status" value="1"/>
</dbReference>
<feature type="active site" description="Involved in ionization of N3 of dUMP, leading to its activation" evidence="1">
    <location>
        <position position="206"/>
    </location>
</feature>
<dbReference type="GO" id="GO:0032259">
    <property type="term" value="P:methylation"/>
    <property type="evidence" value="ECO:0007669"/>
    <property type="project" value="UniProtKB-KW"/>
</dbReference>
<dbReference type="EC" id="2.1.1.148" evidence="1"/>
<feature type="binding site" evidence="1">
    <location>
        <begin position="81"/>
        <end position="83"/>
    </location>
    <ligand>
        <name>FAD</name>
        <dbReference type="ChEBI" id="CHEBI:57692"/>
        <note>ligand shared between neighboring subunits</note>
    </ligand>
</feature>
<feature type="binding site" evidence="1">
    <location>
        <position position="201"/>
    </location>
    <ligand>
        <name>FAD</name>
        <dbReference type="ChEBI" id="CHEBI:57692"/>
        <note>ligand shared between neighboring subunits</note>
    </ligand>
</feature>
<dbReference type="HAMAP" id="MF_01408">
    <property type="entry name" value="ThyX"/>
    <property type="match status" value="1"/>
</dbReference>
<dbReference type="Gene3D" id="3.30.1360.170">
    <property type="match status" value="1"/>
</dbReference>
<dbReference type="PROSITE" id="PS51331">
    <property type="entry name" value="THYX"/>
    <property type="match status" value="1"/>
</dbReference>
<keyword evidence="1" id="KW-0285">Flavoprotein</keyword>
<comment type="caution">
    <text evidence="2">The sequence shown here is derived from an EMBL/GenBank/DDBJ whole genome shotgun (WGS) entry which is preliminary data.</text>
</comment>
<feature type="binding site" evidence="1">
    <location>
        <begin position="195"/>
        <end position="197"/>
    </location>
    <ligand>
        <name>FAD</name>
        <dbReference type="ChEBI" id="CHEBI:57692"/>
        <note>ligand shared between neighboring subunits</note>
    </ligand>
</feature>
<comment type="pathway">
    <text evidence="1">Pyrimidine metabolism; dTTP biosynthesis.</text>
</comment>
<evidence type="ECO:0000313" key="3">
    <source>
        <dbReference type="Proteomes" id="UP000636755"/>
    </source>
</evidence>
<name>A0ABR7HI31_9FIRM</name>
<keyword evidence="1 2" id="KW-0808">Transferase</keyword>
<dbReference type="CDD" id="cd20175">
    <property type="entry name" value="ThyX"/>
    <property type="match status" value="1"/>
</dbReference>
<feature type="binding site" evidence="1">
    <location>
        <position position="57"/>
    </location>
    <ligand>
        <name>FAD</name>
        <dbReference type="ChEBI" id="CHEBI:57692"/>
        <note>ligand shared between neighboring subunits</note>
    </ligand>
</feature>
<evidence type="ECO:0000256" key="1">
    <source>
        <dbReference type="HAMAP-Rule" id="MF_01408"/>
    </source>
</evidence>
<feature type="binding site" description="in other chain" evidence="1">
    <location>
        <begin position="89"/>
        <end position="93"/>
    </location>
    <ligand>
        <name>dUMP</name>
        <dbReference type="ChEBI" id="CHEBI:246422"/>
        <note>ligand shared between dimeric partners</note>
    </ligand>
</feature>
<sequence length="266" mass="29842">MSAKVTLLTYTPNPEMTVAMAAKLCYSPSEISNIRDGLTEEKAADFIDMLANIGHGSPFEHASFTFGIEGISRACSHQLVRHRIASYSQQSQRYVDGTKFDFVTPPEIAKNEKALAAYNKVIEMQSKAYSEVRDALVAGYIREATGNCDDTDEEVIENYRNENKAKFNAFVKKANEDARFILPNASTTKIVCTFNARSLENFFAHRCCNRAQWEIRDVAEQMLKQCLEVAPHLFKNCGPACLFGACPEGKMSCGKMKEVRKKYGRE</sequence>
<dbReference type="EMBL" id="JACOPS010000001">
    <property type="protein sequence ID" value="MBC5727130.1"/>
    <property type="molecule type" value="Genomic_DNA"/>
</dbReference>
<keyword evidence="1" id="KW-0545">Nucleotide biosynthesis</keyword>
<protein>
    <recommendedName>
        <fullName evidence="1">Flavin-dependent thymidylate synthase</fullName>
        <shortName evidence="1">FDTS</shortName>
        <ecNumber evidence="1">2.1.1.148</ecNumber>
    </recommendedName>
    <alternativeName>
        <fullName evidence="1">FAD-dependent thymidylate synthase</fullName>
    </alternativeName>
    <alternativeName>
        <fullName evidence="1">Thymidylate synthase ThyX</fullName>
        <shortName evidence="1">TS</shortName>
        <shortName evidence="1">TSase</shortName>
    </alternativeName>
</protein>
<accession>A0ABR7HI31</accession>
<feature type="binding site" evidence="1">
    <location>
        <begin position="78"/>
        <end position="81"/>
    </location>
    <ligand>
        <name>dUMP</name>
        <dbReference type="ChEBI" id="CHEBI:246422"/>
        <note>ligand shared between dimeric partners</note>
    </ligand>
</feature>
<keyword evidence="3" id="KW-1185">Reference proteome</keyword>
<comment type="function">
    <text evidence="1">Catalyzes the reductive methylation of 2'-deoxyuridine-5'-monophosphate (dUMP) to 2'-deoxythymidine-5'-monophosphate (dTMP) while utilizing 5,10-methylenetetrahydrofolate (mTHF) as the methyl donor, and NADPH and FADH(2) as the reductant.</text>
</comment>
<dbReference type="NCBIfam" id="TIGR02170">
    <property type="entry name" value="thyX"/>
    <property type="match status" value="1"/>
</dbReference>
<comment type="catalytic activity">
    <reaction evidence="1">
        <text>dUMP + (6R)-5,10-methylene-5,6,7,8-tetrahydrofolate + NADPH + H(+) = dTMP + (6S)-5,6,7,8-tetrahydrofolate + NADP(+)</text>
        <dbReference type="Rhea" id="RHEA:29043"/>
        <dbReference type="ChEBI" id="CHEBI:15378"/>
        <dbReference type="ChEBI" id="CHEBI:15636"/>
        <dbReference type="ChEBI" id="CHEBI:57453"/>
        <dbReference type="ChEBI" id="CHEBI:57783"/>
        <dbReference type="ChEBI" id="CHEBI:58349"/>
        <dbReference type="ChEBI" id="CHEBI:63528"/>
        <dbReference type="ChEBI" id="CHEBI:246422"/>
        <dbReference type="EC" id="2.1.1.148"/>
    </reaction>
</comment>
<gene>
    <name evidence="1" type="primary">thyX</name>
    <name evidence="2" type="ORF">H8R91_01040</name>
</gene>
<dbReference type="SUPFAM" id="SSF69796">
    <property type="entry name" value="Thymidylate synthase-complementing protein Thy1"/>
    <property type="match status" value="1"/>
</dbReference>
<proteinExistence type="inferred from homology"/>
<dbReference type="PANTHER" id="PTHR34934">
    <property type="entry name" value="FLAVIN-DEPENDENT THYMIDYLATE SYNTHASE"/>
    <property type="match status" value="1"/>
</dbReference>
<comment type="subunit">
    <text evidence="1">Homotetramer.</text>
</comment>
<dbReference type="InterPro" id="IPR003669">
    <property type="entry name" value="Thymidylate_synthase_ThyX"/>
</dbReference>
<organism evidence="2 3">
    <name type="scientific">Ruminococcus intestinalis</name>
    <dbReference type="NCBI Taxonomy" id="2763066"/>
    <lineage>
        <taxon>Bacteria</taxon>
        <taxon>Bacillati</taxon>
        <taxon>Bacillota</taxon>
        <taxon>Clostridia</taxon>
        <taxon>Eubacteriales</taxon>
        <taxon>Oscillospiraceae</taxon>
        <taxon>Ruminococcus</taxon>
    </lineage>
</organism>
<keyword evidence="1" id="KW-0521">NADP</keyword>
<comment type="similarity">
    <text evidence="1">Belongs to the thymidylate synthase ThyX family.</text>
</comment>
<dbReference type="Proteomes" id="UP000636755">
    <property type="component" value="Unassembled WGS sequence"/>
</dbReference>
<keyword evidence="1 2" id="KW-0489">Methyltransferase</keyword>
<dbReference type="GO" id="GO:0050797">
    <property type="term" value="F:thymidylate synthase (FAD) activity"/>
    <property type="evidence" value="ECO:0007669"/>
    <property type="project" value="UniProtKB-EC"/>
</dbReference>
<comment type="cofactor">
    <cofactor evidence="1">
        <name>FAD</name>
        <dbReference type="ChEBI" id="CHEBI:57692"/>
    </cofactor>
    <text evidence="1">Binds 4 FAD per tetramer. Each FAD binding site is formed by three monomers.</text>
</comment>